<dbReference type="EMBL" id="CP073078">
    <property type="protein sequence ID" value="QUD89641.1"/>
    <property type="molecule type" value="Genomic_DNA"/>
</dbReference>
<evidence type="ECO:0000259" key="14">
    <source>
        <dbReference type="Pfam" id="PF00593"/>
    </source>
</evidence>
<keyword evidence="6" id="KW-0408">Iron</keyword>
<evidence type="ECO:0000256" key="12">
    <source>
        <dbReference type="RuleBase" id="RU003357"/>
    </source>
</evidence>
<keyword evidence="10 11" id="KW-0998">Cell outer membrane</keyword>
<evidence type="ECO:0000256" key="1">
    <source>
        <dbReference type="ARBA" id="ARBA00004571"/>
    </source>
</evidence>
<protein>
    <submittedName>
        <fullName evidence="16">TonB-dependent receptor</fullName>
    </submittedName>
</protein>
<dbReference type="InterPro" id="IPR039426">
    <property type="entry name" value="TonB-dep_rcpt-like"/>
</dbReference>
<dbReference type="Gene3D" id="2.40.170.20">
    <property type="entry name" value="TonB-dependent receptor, beta-barrel domain"/>
    <property type="match status" value="1"/>
</dbReference>
<dbReference type="PANTHER" id="PTHR32552">
    <property type="entry name" value="FERRICHROME IRON RECEPTOR-RELATED"/>
    <property type="match status" value="1"/>
</dbReference>
<dbReference type="InterPro" id="IPR012910">
    <property type="entry name" value="Plug_dom"/>
</dbReference>
<keyword evidence="13" id="KW-0732">Signal</keyword>
<name>A0A975IXP8_9CAUL</name>
<comment type="subcellular location">
    <subcellularLocation>
        <location evidence="1 11">Cell outer membrane</location>
        <topology evidence="1 11">Multi-pass membrane protein</topology>
    </subcellularLocation>
</comment>
<evidence type="ECO:0000256" key="4">
    <source>
        <dbReference type="ARBA" id="ARBA00022496"/>
    </source>
</evidence>
<reference evidence="16" key="1">
    <citation type="submission" date="2021-04" db="EMBL/GenBank/DDBJ databases">
        <title>The complete genome sequence of Caulobacter sp. S6.</title>
        <authorList>
            <person name="Tang Y."/>
            <person name="Ouyang W."/>
            <person name="Liu Q."/>
            <person name="Huang B."/>
            <person name="Guo Z."/>
            <person name="Lei P."/>
        </authorList>
    </citation>
    <scope>NUCLEOTIDE SEQUENCE</scope>
    <source>
        <strain evidence="16">S6</strain>
    </source>
</reference>
<dbReference type="PROSITE" id="PS52016">
    <property type="entry name" value="TONB_DEPENDENT_REC_3"/>
    <property type="match status" value="1"/>
</dbReference>
<evidence type="ECO:0000256" key="5">
    <source>
        <dbReference type="ARBA" id="ARBA00022692"/>
    </source>
</evidence>
<accession>A0A975IXP8</accession>
<comment type="similarity">
    <text evidence="11 12">Belongs to the TonB-dependent receptor family.</text>
</comment>
<dbReference type="Pfam" id="PF00593">
    <property type="entry name" value="TonB_dep_Rec_b-barrel"/>
    <property type="match status" value="1"/>
</dbReference>
<sequence length="758" mass="82343">MRIKSLFMLSAGVPALALAAAVQPAWAADQPASPIQEVVVTANRTESLASKTPIALTAVTGQSLKTEGVTNPTLLAETVPNLSIDRANGLQITIRGVTSTDGTEKGDPSASFLLDGIYIARPQAQEVSFFDIDRVEVLRGPQGTLYGRNTTAGVVNVISAKPKFAYAASADVTLGDYSTTEATAMVNLPLNDVLALRVAGNYDARDSYVTQAASQSWKLPKDKDNASARVSLLYKPNDRLNLLVRGDVSSIRGVQSNVLASNFFQLPFQAPVAGERGVDPAYVSRDASDELKKTYADVRSAYNHDVTWGVMGELNWSVAGHWTFTWLGGYRGYSRDDAGSSWIGAVYLSPTLQPNIVVPNSFTGNYNEQSQEVRVAYSGDRLKAQAGLYYFREHYGIDFLLYGLISQTPGAPGYFFGFPQTPGGSQSVGEFGQATYSLTDRWRITAGVRATDDDKFRHGATIFHGAVGEPFNPATDSLNDAHLKTQKVTWKAGTDFDLTPATMLYFTASTGYRAGGFNDGCAAGMPNCNNPLPTKALYYQPETLTAYEAGVKSKLLHNTLRLTADYFHYDYNNLQLSQVSNICGGPCQVTTNAASAEVDGLELEGLYAFDARNRFDFSATWLDARYADWEIVSGVNFAGLKLDHSPDVTLTAGYTYTQPLSNGASLIANVRTRYSDRYAMISTALRAQFWQPGFTKTDLSLTYSAPGDVWYLQGFVRNLEDSINVTNVAVTTNVNAFTNGTVNFGDPRTWGVRFGAKF</sequence>
<evidence type="ECO:0000256" key="9">
    <source>
        <dbReference type="ARBA" id="ARBA00023136"/>
    </source>
</evidence>
<evidence type="ECO:0000313" key="17">
    <source>
        <dbReference type="Proteomes" id="UP000676409"/>
    </source>
</evidence>
<evidence type="ECO:0000256" key="11">
    <source>
        <dbReference type="PROSITE-ProRule" id="PRU01360"/>
    </source>
</evidence>
<evidence type="ECO:0000256" key="2">
    <source>
        <dbReference type="ARBA" id="ARBA00022448"/>
    </source>
</evidence>
<feature type="chain" id="PRO_5037846054" evidence="13">
    <location>
        <begin position="28"/>
        <end position="758"/>
    </location>
</feature>
<keyword evidence="7" id="KW-0406">Ion transport</keyword>
<evidence type="ECO:0000259" key="15">
    <source>
        <dbReference type="Pfam" id="PF07715"/>
    </source>
</evidence>
<evidence type="ECO:0000256" key="8">
    <source>
        <dbReference type="ARBA" id="ARBA00023077"/>
    </source>
</evidence>
<proteinExistence type="inferred from homology"/>
<dbReference type="InterPro" id="IPR036942">
    <property type="entry name" value="Beta-barrel_TonB_sf"/>
</dbReference>
<dbReference type="Pfam" id="PF07715">
    <property type="entry name" value="Plug"/>
    <property type="match status" value="1"/>
</dbReference>
<keyword evidence="8 12" id="KW-0798">TonB box</keyword>
<gene>
    <name evidence="16" type="ORF">KCG34_07135</name>
</gene>
<dbReference type="Proteomes" id="UP000676409">
    <property type="component" value="Chromosome"/>
</dbReference>
<dbReference type="GO" id="GO:0009279">
    <property type="term" value="C:cell outer membrane"/>
    <property type="evidence" value="ECO:0007669"/>
    <property type="project" value="UniProtKB-SubCell"/>
</dbReference>
<keyword evidence="16" id="KW-0675">Receptor</keyword>
<evidence type="ECO:0000256" key="3">
    <source>
        <dbReference type="ARBA" id="ARBA00022452"/>
    </source>
</evidence>
<keyword evidence="2 11" id="KW-0813">Transport</keyword>
<dbReference type="SUPFAM" id="SSF56935">
    <property type="entry name" value="Porins"/>
    <property type="match status" value="1"/>
</dbReference>
<keyword evidence="17" id="KW-1185">Reference proteome</keyword>
<keyword evidence="3 11" id="KW-1134">Transmembrane beta strand</keyword>
<keyword evidence="4" id="KW-0410">Iron transport</keyword>
<dbReference type="AlphaFoldDB" id="A0A975IXP8"/>
<evidence type="ECO:0000256" key="10">
    <source>
        <dbReference type="ARBA" id="ARBA00023237"/>
    </source>
</evidence>
<dbReference type="PANTHER" id="PTHR32552:SF81">
    <property type="entry name" value="TONB-DEPENDENT OUTER MEMBRANE RECEPTOR"/>
    <property type="match status" value="1"/>
</dbReference>
<feature type="domain" description="TonB-dependent receptor plug" evidence="15">
    <location>
        <begin position="50"/>
        <end position="154"/>
    </location>
</feature>
<feature type="domain" description="TonB-dependent receptor-like beta-barrel" evidence="14">
    <location>
        <begin position="302"/>
        <end position="719"/>
    </location>
</feature>
<evidence type="ECO:0000256" key="7">
    <source>
        <dbReference type="ARBA" id="ARBA00023065"/>
    </source>
</evidence>
<organism evidence="16 17">
    <name type="scientific">Phenylobacterium montanum</name>
    <dbReference type="NCBI Taxonomy" id="2823693"/>
    <lineage>
        <taxon>Bacteria</taxon>
        <taxon>Pseudomonadati</taxon>
        <taxon>Pseudomonadota</taxon>
        <taxon>Alphaproteobacteria</taxon>
        <taxon>Caulobacterales</taxon>
        <taxon>Caulobacteraceae</taxon>
        <taxon>Phenylobacterium</taxon>
    </lineage>
</organism>
<evidence type="ECO:0000256" key="6">
    <source>
        <dbReference type="ARBA" id="ARBA00023004"/>
    </source>
</evidence>
<dbReference type="RefSeq" id="WP_211939693.1">
    <property type="nucleotide sequence ID" value="NZ_CP073078.1"/>
</dbReference>
<keyword evidence="9 11" id="KW-0472">Membrane</keyword>
<feature type="signal peptide" evidence="13">
    <location>
        <begin position="1"/>
        <end position="27"/>
    </location>
</feature>
<dbReference type="CDD" id="cd01347">
    <property type="entry name" value="ligand_gated_channel"/>
    <property type="match status" value="1"/>
</dbReference>
<dbReference type="InterPro" id="IPR000531">
    <property type="entry name" value="Beta-barrel_TonB"/>
</dbReference>
<dbReference type="GO" id="GO:0006826">
    <property type="term" value="P:iron ion transport"/>
    <property type="evidence" value="ECO:0007669"/>
    <property type="project" value="UniProtKB-KW"/>
</dbReference>
<evidence type="ECO:0000313" key="16">
    <source>
        <dbReference type="EMBL" id="QUD89641.1"/>
    </source>
</evidence>
<keyword evidence="5 11" id="KW-0812">Transmembrane</keyword>
<evidence type="ECO:0000256" key="13">
    <source>
        <dbReference type="SAM" id="SignalP"/>
    </source>
</evidence>
<dbReference type="KEGG" id="caul:KCG34_07135"/>